<dbReference type="SUPFAM" id="SSF50685">
    <property type="entry name" value="Barwin-like endoglucanases"/>
    <property type="match status" value="1"/>
</dbReference>
<dbReference type="Gene3D" id="2.40.40.10">
    <property type="entry name" value="RlpA-like domain"/>
    <property type="match status" value="1"/>
</dbReference>
<dbReference type="Pfam" id="PF05036">
    <property type="entry name" value="SPOR"/>
    <property type="match status" value="1"/>
</dbReference>
<dbReference type="HAMAP" id="MF_02071">
    <property type="entry name" value="RlpA"/>
    <property type="match status" value="1"/>
</dbReference>
<dbReference type="InterPro" id="IPR034718">
    <property type="entry name" value="RlpA"/>
</dbReference>
<comment type="similarity">
    <text evidence="4 5">Belongs to the RlpA family.</text>
</comment>
<comment type="caution">
    <text evidence="7">The sequence shown here is derived from an EMBL/GenBank/DDBJ whole genome shotgun (WGS) entry which is preliminary data.</text>
</comment>
<evidence type="ECO:0000313" key="7">
    <source>
        <dbReference type="EMBL" id="MCG2589380.1"/>
    </source>
</evidence>
<evidence type="ECO:0000256" key="5">
    <source>
        <dbReference type="RuleBase" id="RU003495"/>
    </source>
</evidence>
<dbReference type="EC" id="4.2.2.-" evidence="4"/>
<comment type="function">
    <text evidence="4">Lytic transglycosylase with a strong preference for naked glycan strands that lack stem peptides.</text>
</comment>
<keyword evidence="2 4" id="KW-0456">Lyase</keyword>
<keyword evidence="4" id="KW-0472">Membrane</keyword>
<keyword evidence="4" id="KW-1003">Cell membrane</keyword>
<dbReference type="InterPro" id="IPR012997">
    <property type="entry name" value="RplA"/>
</dbReference>
<feature type="domain" description="SPOR" evidence="6">
    <location>
        <begin position="147"/>
        <end position="221"/>
    </location>
</feature>
<dbReference type="Gene3D" id="3.30.70.1070">
    <property type="entry name" value="Sporulation related repeat"/>
    <property type="match status" value="1"/>
</dbReference>
<evidence type="ECO:0000259" key="6">
    <source>
        <dbReference type="PROSITE" id="PS51724"/>
    </source>
</evidence>
<protein>
    <recommendedName>
        <fullName evidence="4">Probable endolytic peptidoglycan transglycosylase RlpA</fullName>
        <ecNumber evidence="4">4.2.2.-</ecNumber>
    </recommendedName>
</protein>
<dbReference type="InterPro" id="IPR036680">
    <property type="entry name" value="SPOR-like_sf"/>
</dbReference>
<dbReference type="Proteomes" id="UP001165366">
    <property type="component" value="Unassembled WGS sequence"/>
</dbReference>
<evidence type="ECO:0000256" key="4">
    <source>
        <dbReference type="HAMAP-Rule" id="MF_02071"/>
    </source>
</evidence>
<keyword evidence="4" id="KW-0449">Lipoprotein</keyword>
<reference evidence="7" key="2">
    <citation type="submission" date="2024-05" db="EMBL/GenBank/DDBJ databases">
        <title>Rhodohalobacter halophilus gen. nov., sp. nov., a moderately halophilic member of the family Balneolaceae.</title>
        <authorList>
            <person name="Xia J."/>
        </authorList>
    </citation>
    <scope>NUCLEOTIDE SEQUENCE</scope>
    <source>
        <strain evidence="7">WB101</strain>
    </source>
</reference>
<proteinExistence type="inferred from homology"/>
<keyword evidence="8" id="KW-1185">Reference proteome</keyword>
<dbReference type="SUPFAM" id="SSF110997">
    <property type="entry name" value="Sporulation related repeat"/>
    <property type="match status" value="1"/>
</dbReference>
<evidence type="ECO:0000256" key="2">
    <source>
        <dbReference type="ARBA" id="ARBA00023239"/>
    </source>
</evidence>
<keyword evidence="4" id="KW-0564">Palmitate</keyword>
<dbReference type="NCBIfam" id="TIGR00413">
    <property type="entry name" value="rlpA"/>
    <property type="match status" value="1"/>
</dbReference>
<dbReference type="EMBL" id="JAKLWS010000015">
    <property type="protein sequence ID" value="MCG2589380.1"/>
    <property type="molecule type" value="Genomic_DNA"/>
</dbReference>
<evidence type="ECO:0000313" key="8">
    <source>
        <dbReference type="Proteomes" id="UP001165366"/>
    </source>
</evidence>
<comment type="subcellular location">
    <subcellularLocation>
        <location evidence="4">Cell membrane</location>
        <topology evidence="4">Lipid-anchor</topology>
    </subcellularLocation>
</comment>
<dbReference type="PANTHER" id="PTHR34183:SF1">
    <property type="entry name" value="ENDOLYTIC PEPTIDOGLYCAN TRANSGLYCOSYLASE RLPA"/>
    <property type="match status" value="1"/>
</dbReference>
<dbReference type="PROSITE" id="PS51257">
    <property type="entry name" value="PROKAR_LIPOPROTEIN"/>
    <property type="match status" value="1"/>
</dbReference>
<keyword evidence="3 4" id="KW-0961">Cell wall biogenesis/degradation</keyword>
<dbReference type="RefSeq" id="WP_237854742.1">
    <property type="nucleotide sequence ID" value="NZ_JAKLWS010000015.1"/>
</dbReference>
<dbReference type="PANTHER" id="PTHR34183">
    <property type="entry name" value="ENDOLYTIC PEPTIDOGLYCAN TRANSGLYCOSYLASE RLPA"/>
    <property type="match status" value="1"/>
</dbReference>
<gene>
    <name evidence="4" type="primary">rlpA</name>
    <name evidence="7" type="ORF">L6773_12445</name>
</gene>
<dbReference type="PROSITE" id="PS51724">
    <property type="entry name" value="SPOR"/>
    <property type="match status" value="1"/>
</dbReference>
<accession>A0ABS9KEY1</accession>
<evidence type="ECO:0000256" key="3">
    <source>
        <dbReference type="ARBA" id="ARBA00023316"/>
    </source>
</evidence>
<dbReference type="InterPro" id="IPR009009">
    <property type="entry name" value="RlpA-like_DPBB"/>
</dbReference>
<evidence type="ECO:0000256" key="1">
    <source>
        <dbReference type="ARBA" id="ARBA00022729"/>
    </source>
</evidence>
<organism evidence="7 8">
    <name type="scientific">Rhodohalobacter sulfatireducens</name>
    <dbReference type="NCBI Taxonomy" id="2911366"/>
    <lineage>
        <taxon>Bacteria</taxon>
        <taxon>Pseudomonadati</taxon>
        <taxon>Balneolota</taxon>
        <taxon>Balneolia</taxon>
        <taxon>Balneolales</taxon>
        <taxon>Balneolaceae</taxon>
        <taxon>Rhodohalobacter</taxon>
    </lineage>
</organism>
<dbReference type="CDD" id="cd22268">
    <property type="entry name" value="DPBB_RlpA-like"/>
    <property type="match status" value="1"/>
</dbReference>
<reference evidence="7" key="1">
    <citation type="submission" date="2022-01" db="EMBL/GenBank/DDBJ databases">
        <authorList>
            <person name="Wang Y."/>
        </authorList>
    </citation>
    <scope>NUCLEOTIDE SEQUENCE</scope>
    <source>
        <strain evidence="7">WB101</strain>
    </source>
</reference>
<keyword evidence="1" id="KW-0732">Signal</keyword>
<dbReference type="Pfam" id="PF03330">
    <property type="entry name" value="DPBB_1"/>
    <property type="match status" value="1"/>
</dbReference>
<name>A0ABS9KEY1_9BACT</name>
<dbReference type="InterPro" id="IPR007730">
    <property type="entry name" value="SPOR-like_dom"/>
</dbReference>
<sequence>MSVKHSKITLAILMVVLLLITSSCGVIRRSSPPELSGSGRIIGSGIASWYGPNFHGKLTANGERYNMNDYTAAHKTLPFNTMVRVDNVENGKSVVVRINDRGPYIDNRIIDLSRKAARQIDMIGSGTASVRLSVMREGDRPIDQQNISSSETFTIQLAAFESESEANAKSSEITNSRVEKVNVEGRTIFRVYYGTYSNPQNAKVDLDRLNNKGIEGFVKQVEN</sequence>
<dbReference type="InterPro" id="IPR036908">
    <property type="entry name" value="RlpA-like_sf"/>
</dbReference>